<dbReference type="AlphaFoldDB" id="A0A937FVF5"/>
<proteinExistence type="predicted"/>
<organism evidence="1 2">
    <name type="scientific">Fulvivirga marina</name>
    <dbReference type="NCBI Taxonomy" id="2494733"/>
    <lineage>
        <taxon>Bacteria</taxon>
        <taxon>Pseudomonadati</taxon>
        <taxon>Bacteroidota</taxon>
        <taxon>Cytophagia</taxon>
        <taxon>Cytophagales</taxon>
        <taxon>Fulvivirgaceae</taxon>
        <taxon>Fulvivirga</taxon>
    </lineage>
</organism>
<comment type="caution">
    <text evidence="1">The sequence shown here is derived from an EMBL/GenBank/DDBJ whole genome shotgun (WGS) entry which is preliminary data.</text>
</comment>
<dbReference type="RefSeq" id="WP_202856319.1">
    <property type="nucleotide sequence ID" value="NZ_JAEUGD010000041.1"/>
</dbReference>
<name>A0A937FVF5_9BACT</name>
<sequence>MRTILLLIFVNLLITETSNGTYFRDTTDLAHITSPVDSNFVQVLSIELLKEYLLSEIEVSCPSVVLVTYNEQGNKQTTESYPLNHFIENLQQHNLFKQKRIYLILTRFKTYYFSNLNRQN</sequence>
<reference evidence="1" key="1">
    <citation type="submission" date="2021-01" db="EMBL/GenBank/DDBJ databases">
        <title>Fulvivirga kasyanovii gen. nov., sp nov., a novel member of the phylum Bacteroidetes isolated from seawater in a mussel farm.</title>
        <authorList>
            <person name="Zhao L.-H."/>
            <person name="Wang Z.-J."/>
        </authorList>
    </citation>
    <scope>NUCLEOTIDE SEQUENCE</scope>
    <source>
        <strain evidence="1">29W222</strain>
    </source>
</reference>
<evidence type="ECO:0000313" key="2">
    <source>
        <dbReference type="Proteomes" id="UP000614216"/>
    </source>
</evidence>
<gene>
    <name evidence="1" type="ORF">JMN32_10655</name>
</gene>
<protein>
    <submittedName>
        <fullName evidence="1">Uncharacterized protein</fullName>
    </submittedName>
</protein>
<dbReference type="Proteomes" id="UP000614216">
    <property type="component" value="Unassembled WGS sequence"/>
</dbReference>
<keyword evidence="2" id="KW-1185">Reference proteome</keyword>
<dbReference type="EMBL" id="JAEUGD010000041">
    <property type="protein sequence ID" value="MBL6446774.1"/>
    <property type="molecule type" value="Genomic_DNA"/>
</dbReference>
<accession>A0A937FVF5</accession>
<evidence type="ECO:0000313" key="1">
    <source>
        <dbReference type="EMBL" id="MBL6446774.1"/>
    </source>
</evidence>